<keyword evidence="3" id="KW-0408">Iron</keyword>
<dbReference type="Pfam" id="PF04055">
    <property type="entry name" value="Radical_SAM"/>
    <property type="match status" value="1"/>
</dbReference>
<reference evidence="6 7" key="1">
    <citation type="journal article" date="2016" name="Nat. Commun.">
        <title>Thousands of microbial genomes shed light on interconnected biogeochemical processes in an aquifer system.</title>
        <authorList>
            <person name="Anantharaman K."/>
            <person name="Brown C.T."/>
            <person name="Hug L.A."/>
            <person name="Sharon I."/>
            <person name="Castelle C.J."/>
            <person name="Probst A.J."/>
            <person name="Thomas B.C."/>
            <person name="Singh A."/>
            <person name="Wilkins M.J."/>
            <person name="Karaoz U."/>
            <person name="Brodie E.L."/>
            <person name="Williams K.H."/>
            <person name="Hubbard S.S."/>
            <person name="Banfield J.F."/>
        </authorList>
    </citation>
    <scope>NUCLEOTIDE SEQUENCE [LARGE SCALE GENOMIC DNA]</scope>
</reference>
<dbReference type="InterPro" id="IPR006638">
    <property type="entry name" value="Elp3/MiaA/NifB-like_rSAM"/>
</dbReference>
<evidence type="ECO:0000256" key="4">
    <source>
        <dbReference type="ARBA" id="ARBA00023014"/>
    </source>
</evidence>
<evidence type="ECO:0000313" key="6">
    <source>
        <dbReference type="EMBL" id="OGL42334.1"/>
    </source>
</evidence>
<dbReference type="SMART" id="SM00729">
    <property type="entry name" value="Elp3"/>
    <property type="match status" value="1"/>
</dbReference>
<dbReference type="InterPro" id="IPR007197">
    <property type="entry name" value="rSAM"/>
</dbReference>
<dbReference type="PROSITE" id="PS51918">
    <property type="entry name" value="RADICAL_SAM"/>
    <property type="match status" value="1"/>
</dbReference>
<keyword evidence="2" id="KW-0479">Metal-binding</keyword>
<dbReference type="Proteomes" id="UP000178526">
    <property type="component" value="Unassembled WGS sequence"/>
</dbReference>
<protein>
    <submittedName>
        <fullName evidence="6">Radical SAM protein</fullName>
    </submittedName>
</protein>
<dbReference type="GO" id="GO:0051536">
    <property type="term" value="F:iron-sulfur cluster binding"/>
    <property type="evidence" value="ECO:0007669"/>
    <property type="project" value="UniProtKB-KW"/>
</dbReference>
<evidence type="ECO:0000259" key="5">
    <source>
        <dbReference type="PROSITE" id="PS51918"/>
    </source>
</evidence>
<dbReference type="SFLD" id="SFLDG01098">
    <property type="entry name" value="Uncharacterised_Radical_SAM_Su"/>
    <property type="match status" value="1"/>
</dbReference>
<keyword evidence="1" id="KW-0949">S-adenosyl-L-methionine</keyword>
<dbReference type="CDD" id="cd01335">
    <property type="entry name" value="Radical_SAM"/>
    <property type="match status" value="1"/>
</dbReference>
<keyword evidence="4" id="KW-0411">Iron-sulfur</keyword>
<dbReference type="GO" id="GO:0003824">
    <property type="term" value="F:catalytic activity"/>
    <property type="evidence" value="ECO:0007669"/>
    <property type="project" value="InterPro"/>
</dbReference>
<sequence length="349" mass="39950">MNLKQNNLTESPEYLKMSLASAMALDFCRGLFYRNAKNPCINLLLKYNEGCLANCSYCGLAKRREGEFDEKTFIKVEWPAFTLEDIINKIDSHQDRVKRICISMVTNKRAPEDVKSILREIKRRLKIPLSVLMTPTILTLKDIEDFKLCGADKVGIALDAANEEIFETYRGKTVNGPHKWEKYWETIEGSLKIFGERNVGIHLMVGLGETEREMLEIIQKIYDKGGVTHLFSFFSEKGSPMEKICQPPAGKYLRVQLGRYIIDEGIGFFKDFSFDSDERLVAFNIPAKLLDEIINSGYPFMTGGCRGEDGKVACTRPYGNCLPGPDIRNYPFRPNEDDVLRIRENLFEY</sequence>
<gene>
    <name evidence="6" type="ORF">A2042_05455</name>
</gene>
<proteinExistence type="predicted"/>
<evidence type="ECO:0000313" key="7">
    <source>
        <dbReference type="Proteomes" id="UP000178526"/>
    </source>
</evidence>
<dbReference type="EMBL" id="MGDB01000051">
    <property type="protein sequence ID" value="OGL42334.1"/>
    <property type="molecule type" value="Genomic_DNA"/>
</dbReference>
<dbReference type="SFLD" id="SFLDS00029">
    <property type="entry name" value="Radical_SAM"/>
    <property type="match status" value="1"/>
</dbReference>
<evidence type="ECO:0000256" key="2">
    <source>
        <dbReference type="ARBA" id="ARBA00022723"/>
    </source>
</evidence>
<evidence type="ECO:0000256" key="1">
    <source>
        <dbReference type="ARBA" id="ARBA00022691"/>
    </source>
</evidence>
<name>A0A1F7RMZ7_9BACT</name>
<dbReference type="GO" id="GO:0046872">
    <property type="term" value="F:metal ion binding"/>
    <property type="evidence" value="ECO:0007669"/>
    <property type="project" value="UniProtKB-KW"/>
</dbReference>
<dbReference type="SUPFAM" id="SSF102114">
    <property type="entry name" value="Radical SAM enzymes"/>
    <property type="match status" value="1"/>
</dbReference>
<organism evidence="6 7">
    <name type="scientific">Candidatus Schekmanbacteria bacterium GWA2_38_11</name>
    <dbReference type="NCBI Taxonomy" id="1817876"/>
    <lineage>
        <taxon>Bacteria</taxon>
        <taxon>Candidatus Schekmaniibacteriota</taxon>
    </lineage>
</organism>
<comment type="caution">
    <text evidence="6">The sequence shown here is derived from an EMBL/GenBank/DDBJ whole genome shotgun (WGS) entry which is preliminary data.</text>
</comment>
<dbReference type="AlphaFoldDB" id="A0A1F7RMZ7"/>
<evidence type="ECO:0000256" key="3">
    <source>
        <dbReference type="ARBA" id="ARBA00023004"/>
    </source>
</evidence>
<dbReference type="InterPro" id="IPR013785">
    <property type="entry name" value="Aldolase_TIM"/>
</dbReference>
<dbReference type="InterPro" id="IPR058240">
    <property type="entry name" value="rSAM_sf"/>
</dbReference>
<feature type="domain" description="Radical SAM core" evidence="5">
    <location>
        <begin position="35"/>
        <end position="264"/>
    </location>
</feature>
<dbReference type="Gene3D" id="3.20.20.70">
    <property type="entry name" value="Aldolase class I"/>
    <property type="match status" value="1"/>
</dbReference>
<accession>A0A1F7RMZ7</accession>